<feature type="domain" description="Acyclic terpene utilisation N-terminal" evidence="2">
    <location>
        <begin position="8"/>
        <end position="424"/>
    </location>
</feature>
<evidence type="ECO:0000256" key="1">
    <source>
        <dbReference type="SAM" id="MobiDB-lite"/>
    </source>
</evidence>
<reference evidence="4 5" key="1">
    <citation type="submission" date="2018-10" db="EMBL/GenBank/DDBJ databases">
        <title>Isolation of pseudouridimycin from Streptomyces albus DSM 40763.</title>
        <authorList>
            <person name="Rosenqvist P."/>
            <person name="Metsae-Ketelae M."/>
            <person name="Virta P."/>
        </authorList>
    </citation>
    <scope>NUCLEOTIDE SEQUENCE [LARGE SCALE GENOMIC DNA]</scope>
    <source>
        <strain evidence="4 5">DSM 40763</strain>
    </source>
</reference>
<feature type="compositionally biased region" description="Low complexity" evidence="1">
    <location>
        <begin position="489"/>
        <end position="508"/>
    </location>
</feature>
<feature type="compositionally biased region" description="Pro residues" evidence="1">
    <location>
        <begin position="509"/>
        <end position="535"/>
    </location>
</feature>
<feature type="region of interest" description="Disordered" evidence="1">
    <location>
        <begin position="430"/>
        <end position="542"/>
    </location>
</feature>
<protein>
    <submittedName>
        <fullName evidence="4">DUF1446 domain-containing protein</fullName>
    </submittedName>
</protein>
<comment type="caution">
    <text evidence="4">The sequence shown here is derived from an EMBL/GenBank/DDBJ whole genome shotgun (WGS) entry which is preliminary data.</text>
</comment>
<dbReference type="Proteomes" id="UP000298111">
    <property type="component" value="Unassembled WGS sequence"/>
</dbReference>
<dbReference type="RefSeq" id="WP_135566993.1">
    <property type="nucleotide sequence ID" value="NZ_JBIRJE010000006.1"/>
</dbReference>
<gene>
    <name evidence="4" type="ORF">D8771_12895</name>
</gene>
<feature type="compositionally biased region" description="Pro residues" evidence="1">
    <location>
        <begin position="440"/>
        <end position="488"/>
    </location>
</feature>
<dbReference type="InterPro" id="IPR010839">
    <property type="entry name" value="AtuA_N"/>
</dbReference>
<evidence type="ECO:0000313" key="4">
    <source>
        <dbReference type="EMBL" id="TGG84729.1"/>
    </source>
</evidence>
<dbReference type="InterPro" id="IPR056362">
    <property type="entry name" value="AtuA-like_ferredoxin_dom"/>
</dbReference>
<feature type="domain" description="AtuA-like ferredoxin-fold" evidence="3">
    <location>
        <begin position="543"/>
        <end position="640"/>
    </location>
</feature>
<dbReference type="PANTHER" id="PTHR47585:SF1">
    <property type="entry name" value="DUF1446 DOMAIN-CONTAINING PROTEIN"/>
    <property type="match status" value="1"/>
</dbReference>
<dbReference type="PANTHER" id="PTHR47585">
    <property type="match status" value="1"/>
</dbReference>
<evidence type="ECO:0000313" key="5">
    <source>
        <dbReference type="Proteomes" id="UP000298111"/>
    </source>
</evidence>
<organism evidence="4 5">
    <name type="scientific">Streptomyces albus</name>
    <dbReference type="NCBI Taxonomy" id="1888"/>
    <lineage>
        <taxon>Bacteria</taxon>
        <taxon>Bacillati</taxon>
        <taxon>Actinomycetota</taxon>
        <taxon>Actinomycetes</taxon>
        <taxon>Kitasatosporales</taxon>
        <taxon>Streptomycetaceae</taxon>
        <taxon>Streptomyces</taxon>
    </lineage>
</organism>
<dbReference type="AlphaFoldDB" id="A0A8H1QT97"/>
<accession>A0A8H1QT97</accession>
<evidence type="ECO:0000259" key="3">
    <source>
        <dbReference type="Pfam" id="PF23544"/>
    </source>
</evidence>
<name>A0A8H1QT97_9ACTN</name>
<dbReference type="Pfam" id="PF23544">
    <property type="entry name" value="AtuA_ferredoxin"/>
    <property type="match status" value="1"/>
</dbReference>
<evidence type="ECO:0000259" key="2">
    <source>
        <dbReference type="Pfam" id="PF07287"/>
    </source>
</evidence>
<sequence>MSAPAGVLRIGNASGFYGDRFDALSEMLTGGPLDILTGDYLAELTMLILGRDRLADPARGYARTFLRQLEEGLGLAKERGVTLVTNAGGLNPAGLAEAVRELGRRVGVPVRVAHVEGDDLLAARDWGEGVLTANAYLGGAGIAACLRAGAEVVITGRVTDAALVSGCAAAHFGWADDDWDRLAGAVVAGHVLECGTQATGGNYAFFAQDGIDVRHPGFPLAEIHADGSSVVTKHPGTGGAVTVGTVTAQLLYETAGPRYPGPDVTARLDTVRLSQAGPDRVRIEGVRGEPRPGTLKVGLTRLGGFRNEVTFVLTGLDIEAKAALVRTQMEAALDRGRRPREVSWSLARTDHADAAVQEEASALLRLVVRDDDEKVVGRAVSGPAIELALASIPGFHVTAPPSRGAPYGVFEAVYVDAAQVPHVAVLPDGTRQDVTFTGPAPAPSHEPAPAPSPEPAPAPIPEPVPAPGPEAAPEPSPAPGPGPAPTSAPGPGSANHPAASPAPAYNAAAPPPAPANNPKAPPAPANNPTAPPPAAVPTATRRVPLGTVAGARSGDKGGSANIGVWARDADPAVHAWLRETLTVERLRALLPETGDLPVTRYELPNLAALNFVVDGILGAGVASQHRFDPQAKALGEWLRARHLDIPEGLLK</sequence>
<proteinExistence type="predicted"/>
<dbReference type="EMBL" id="RCIY01000046">
    <property type="protein sequence ID" value="TGG84729.1"/>
    <property type="molecule type" value="Genomic_DNA"/>
</dbReference>
<dbReference type="Pfam" id="PF07287">
    <property type="entry name" value="AtuA"/>
    <property type="match status" value="1"/>
</dbReference>